<protein>
    <submittedName>
        <fullName evidence="1">Uncharacterized protein</fullName>
    </submittedName>
</protein>
<reference evidence="1" key="1">
    <citation type="journal article" date="2014" name="Front. Microbiol.">
        <title>High frequency of phylogenetically diverse reductive dehalogenase-homologous genes in deep subseafloor sedimentary metagenomes.</title>
        <authorList>
            <person name="Kawai M."/>
            <person name="Futagami T."/>
            <person name="Toyoda A."/>
            <person name="Takaki Y."/>
            <person name="Nishi S."/>
            <person name="Hori S."/>
            <person name="Arai W."/>
            <person name="Tsubouchi T."/>
            <person name="Morono Y."/>
            <person name="Uchiyama I."/>
            <person name="Ito T."/>
            <person name="Fujiyama A."/>
            <person name="Inagaki F."/>
            <person name="Takami H."/>
        </authorList>
    </citation>
    <scope>NUCLEOTIDE SEQUENCE</scope>
    <source>
        <strain evidence="1">Expedition CK06-06</strain>
    </source>
</reference>
<organism evidence="1">
    <name type="scientific">marine sediment metagenome</name>
    <dbReference type="NCBI Taxonomy" id="412755"/>
    <lineage>
        <taxon>unclassified sequences</taxon>
        <taxon>metagenomes</taxon>
        <taxon>ecological metagenomes</taxon>
    </lineage>
</organism>
<proteinExistence type="predicted"/>
<evidence type="ECO:0000313" key="1">
    <source>
        <dbReference type="EMBL" id="GAG88005.1"/>
    </source>
</evidence>
<comment type="caution">
    <text evidence="1">The sequence shown here is derived from an EMBL/GenBank/DDBJ whole genome shotgun (WGS) entry which is preliminary data.</text>
</comment>
<dbReference type="AlphaFoldDB" id="X1AZ27"/>
<accession>X1AZ27</accession>
<gene>
    <name evidence="1" type="ORF">S01H4_30453</name>
</gene>
<sequence length="64" mass="7449">MNLREIHKIYNGLENKDMPREEFVKQVQDLTSQAGVNRDLGRIIAAKQTQAIRKQEIDRAIENN</sequence>
<name>X1AZ27_9ZZZZ</name>
<dbReference type="EMBL" id="BART01015720">
    <property type="protein sequence ID" value="GAG88005.1"/>
    <property type="molecule type" value="Genomic_DNA"/>
</dbReference>